<evidence type="ECO:0000259" key="4">
    <source>
        <dbReference type="Pfam" id="PF00535"/>
    </source>
</evidence>
<dbReference type="InterPro" id="IPR050834">
    <property type="entry name" value="Glycosyltransf_2"/>
</dbReference>
<dbReference type="Pfam" id="PF00535">
    <property type="entry name" value="Glycos_transf_2"/>
    <property type="match status" value="1"/>
</dbReference>
<evidence type="ECO:0000256" key="2">
    <source>
        <dbReference type="ARBA" id="ARBA00022676"/>
    </source>
</evidence>
<evidence type="ECO:0000256" key="3">
    <source>
        <dbReference type="ARBA" id="ARBA00022679"/>
    </source>
</evidence>
<comment type="similarity">
    <text evidence="1">Belongs to the glycosyltransferase 2 family.</text>
</comment>
<reference evidence="5" key="2">
    <citation type="submission" date="2020-09" db="EMBL/GenBank/DDBJ databases">
        <authorList>
            <person name="Sun Q."/>
            <person name="Ohkuma M."/>
        </authorList>
    </citation>
    <scope>NUCLEOTIDE SEQUENCE</scope>
    <source>
        <strain evidence="5">JCM 4815</strain>
    </source>
</reference>
<protein>
    <submittedName>
        <fullName evidence="5">Glycosyl transferase</fullName>
    </submittedName>
</protein>
<reference evidence="5" key="1">
    <citation type="journal article" date="2014" name="Int. J. Syst. Evol. Microbiol.">
        <title>Complete genome sequence of Corynebacterium casei LMG S-19264T (=DSM 44701T), isolated from a smear-ripened cheese.</title>
        <authorList>
            <consortium name="US DOE Joint Genome Institute (JGI-PGF)"/>
            <person name="Walter F."/>
            <person name="Albersmeier A."/>
            <person name="Kalinowski J."/>
            <person name="Ruckert C."/>
        </authorList>
    </citation>
    <scope>NUCLEOTIDE SEQUENCE</scope>
    <source>
        <strain evidence="5">JCM 4815</strain>
    </source>
</reference>
<dbReference type="Proteomes" id="UP000622166">
    <property type="component" value="Unassembled WGS sequence"/>
</dbReference>
<dbReference type="SUPFAM" id="SSF53448">
    <property type="entry name" value="Nucleotide-diphospho-sugar transferases"/>
    <property type="match status" value="1"/>
</dbReference>
<comment type="caution">
    <text evidence="5">The sequence shown here is derived from an EMBL/GenBank/DDBJ whole genome shotgun (WGS) entry which is preliminary data.</text>
</comment>
<dbReference type="RefSeq" id="WP_189864846.1">
    <property type="nucleotide sequence ID" value="NZ_BMVW01000016.1"/>
</dbReference>
<name>A0A918Q5F8_9ACTN</name>
<feature type="domain" description="Glycosyltransferase 2-like" evidence="4">
    <location>
        <begin position="16"/>
        <end position="172"/>
    </location>
</feature>
<dbReference type="Gene3D" id="3.90.550.10">
    <property type="entry name" value="Spore Coat Polysaccharide Biosynthesis Protein SpsA, Chain A"/>
    <property type="match status" value="1"/>
</dbReference>
<dbReference type="InterPro" id="IPR001173">
    <property type="entry name" value="Glyco_trans_2-like"/>
</dbReference>
<proteinExistence type="inferred from homology"/>
<evidence type="ECO:0000256" key="1">
    <source>
        <dbReference type="ARBA" id="ARBA00006739"/>
    </source>
</evidence>
<evidence type="ECO:0000313" key="6">
    <source>
        <dbReference type="Proteomes" id="UP000622166"/>
    </source>
</evidence>
<keyword evidence="3 5" id="KW-0808">Transferase</keyword>
<keyword evidence="6" id="KW-1185">Reference proteome</keyword>
<dbReference type="InterPro" id="IPR029044">
    <property type="entry name" value="Nucleotide-diphossugar_trans"/>
</dbReference>
<dbReference type="AlphaFoldDB" id="A0A918Q5F8"/>
<dbReference type="PANTHER" id="PTHR43685">
    <property type="entry name" value="GLYCOSYLTRANSFERASE"/>
    <property type="match status" value="1"/>
</dbReference>
<keyword evidence="2" id="KW-0328">Glycosyltransferase</keyword>
<gene>
    <name evidence="5" type="ORF">GCM10010365_61610</name>
</gene>
<dbReference type="PANTHER" id="PTHR43685:SF5">
    <property type="entry name" value="GLYCOSYLTRANSFERASE EPSE-RELATED"/>
    <property type="match status" value="1"/>
</dbReference>
<evidence type="ECO:0000313" key="5">
    <source>
        <dbReference type="EMBL" id="GGZ32469.1"/>
    </source>
</evidence>
<accession>A0A918Q5F8</accession>
<sequence length="302" mass="33040">MSADAHRTTDLTADLTVVIATRNRRDSLARTLDQLRALPDRPAVLVADNASTDGTRDLVARRHPEVRVLALPVNRGALARNHGVRAASTPYVAFSDDDSWWAPDALRTAVRLLADHPRLGLISARTLVGPAERPDPLNEVMAASPLGRAHDLPGTQVLGYLACAAVARREAYLDAGGYHPLLFFGGEETLLAYDLAARGWGVTHCPEVVAHHHPDPAARTGRPARMRRNALLTVWLRRSLPLALDRTRALAAEAHRDPTARRALGETLTRVPAALRARRALPPHVERAARLLDDVRRASHER</sequence>
<dbReference type="GO" id="GO:0016757">
    <property type="term" value="F:glycosyltransferase activity"/>
    <property type="evidence" value="ECO:0007669"/>
    <property type="project" value="UniProtKB-KW"/>
</dbReference>
<organism evidence="5 6">
    <name type="scientific">Streptomyces poonensis</name>
    <dbReference type="NCBI Taxonomy" id="68255"/>
    <lineage>
        <taxon>Bacteria</taxon>
        <taxon>Bacillati</taxon>
        <taxon>Actinomycetota</taxon>
        <taxon>Actinomycetes</taxon>
        <taxon>Kitasatosporales</taxon>
        <taxon>Streptomycetaceae</taxon>
        <taxon>Streptomyces</taxon>
    </lineage>
</organism>
<dbReference type="EMBL" id="BMVW01000016">
    <property type="protein sequence ID" value="GGZ32469.1"/>
    <property type="molecule type" value="Genomic_DNA"/>
</dbReference>